<dbReference type="EMBL" id="KN832874">
    <property type="protein sequence ID" value="KIN02560.1"/>
    <property type="molecule type" value="Genomic_DNA"/>
</dbReference>
<gene>
    <name evidence="4" type="ORF">OIDMADRAFT_178493</name>
</gene>
<dbReference type="AlphaFoldDB" id="A0A0C3HHG5"/>
<dbReference type="OrthoDB" id="3533814at2759"/>
<reference evidence="4 5" key="1">
    <citation type="submission" date="2014-04" db="EMBL/GenBank/DDBJ databases">
        <authorList>
            <consortium name="DOE Joint Genome Institute"/>
            <person name="Kuo A."/>
            <person name="Martino E."/>
            <person name="Perotto S."/>
            <person name="Kohler A."/>
            <person name="Nagy L.G."/>
            <person name="Floudas D."/>
            <person name="Copeland A."/>
            <person name="Barry K.W."/>
            <person name="Cichocki N."/>
            <person name="Veneault-Fourrey C."/>
            <person name="LaButti K."/>
            <person name="Lindquist E.A."/>
            <person name="Lipzen A."/>
            <person name="Lundell T."/>
            <person name="Morin E."/>
            <person name="Murat C."/>
            <person name="Sun H."/>
            <person name="Tunlid A."/>
            <person name="Henrissat B."/>
            <person name="Grigoriev I.V."/>
            <person name="Hibbett D.S."/>
            <person name="Martin F."/>
            <person name="Nordberg H.P."/>
            <person name="Cantor M.N."/>
            <person name="Hua S.X."/>
        </authorList>
    </citation>
    <scope>NUCLEOTIDE SEQUENCE [LARGE SCALE GENOMIC DNA]</scope>
    <source>
        <strain evidence="4 5">Zn</strain>
    </source>
</reference>
<protein>
    <recommendedName>
        <fullName evidence="3">DUF6594 domain-containing protein</fullName>
    </recommendedName>
</protein>
<accession>A0A0C3HHG5</accession>
<organism evidence="4 5">
    <name type="scientific">Oidiodendron maius (strain Zn)</name>
    <dbReference type="NCBI Taxonomy" id="913774"/>
    <lineage>
        <taxon>Eukaryota</taxon>
        <taxon>Fungi</taxon>
        <taxon>Dikarya</taxon>
        <taxon>Ascomycota</taxon>
        <taxon>Pezizomycotina</taxon>
        <taxon>Leotiomycetes</taxon>
        <taxon>Leotiomycetes incertae sedis</taxon>
        <taxon>Myxotrichaceae</taxon>
        <taxon>Oidiodendron</taxon>
    </lineage>
</organism>
<keyword evidence="2" id="KW-1133">Transmembrane helix</keyword>
<feature type="domain" description="DUF6594" evidence="3">
    <location>
        <begin position="128"/>
        <end position="382"/>
    </location>
</feature>
<feature type="transmembrane region" description="Helical" evidence="2">
    <location>
        <begin position="371"/>
        <end position="390"/>
    </location>
</feature>
<dbReference type="Proteomes" id="UP000054321">
    <property type="component" value="Unassembled WGS sequence"/>
</dbReference>
<reference evidence="5" key="2">
    <citation type="submission" date="2015-01" db="EMBL/GenBank/DDBJ databases">
        <title>Evolutionary Origins and Diversification of the Mycorrhizal Mutualists.</title>
        <authorList>
            <consortium name="DOE Joint Genome Institute"/>
            <consortium name="Mycorrhizal Genomics Consortium"/>
            <person name="Kohler A."/>
            <person name="Kuo A."/>
            <person name="Nagy L.G."/>
            <person name="Floudas D."/>
            <person name="Copeland A."/>
            <person name="Barry K.W."/>
            <person name="Cichocki N."/>
            <person name="Veneault-Fourrey C."/>
            <person name="LaButti K."/>
            <person name="Lindquist E.A."/>
            <person name="Lipzen A."/>
            <person name="Lundell T."/>
            <person name="Morin E."/>
            <person name="Murat C."/>
            <person name="Riley R."/>
            <person name="Ohm R."/>
            <person name="Sun H."/>
            <person name="Tunlid A."/>
            <person name="Henrissat B."/>
            <person name="Grigoriev I.V."/>
            <person name="Hibbett D.S."/>
            <person name="Martin F."/>
        </authorList>
    </citation>
    <scope>NUCLEOTIDE SEQUENCE [LARGE SCALE GENOMIC DNA]</scope>
    <source>
        <strain evidence="5">Zn</strain>
    </source>
</reference>
<evidence type="ECO:0000313" key="4">
    <source>
        <dbReference type="EMBL" id="KIN02560.1"/>
    </source>
</evidence>
<evidence type="ECO:0000313" key="5">
    <source>
        <dbReference type="Proteomes" id="UP000054321"/>
    </source>
</evidence>
<dbReference type="PANTHER" id="PTHR34502:SF5">
    <property type="entry name" value="DUF6594 DOMAIN-CONTAINING PROTEIN"/>
    <property type="match status" value="1"/>
</dbReference>
<proteinExistence type="predicted"/>
<dbReference type="PANTHER" id="PTHR34502">
    <property type="entry name" value="DUF6594 DOMAIN-CONTAINING PROTEIN-RELATED"/>
    <property type="match status" value="1"/>
</dbReference>
<feature type="region of interest" description="Disordered" evidence="1">
    <location>
        <begin position="51"/>
        <end position="79"/>
    </location>
</feature>
<evidence type="ECO:0000256" key="1">
    <source>
        <dbReference type="SAM" id="MobiDB-lite"/>
    </source>
</evidence>
<dbReference type="InParanoid" id="A0A0C3HHG5"/>
<sequence length="400" mass="45033">MSSPSKTTPVAAPLSAYMPFPNFDSPTQAIPIHEMPWPSEARYQLLSDSEKAALRPQTRAAESRPIQTTKSINGHHPARADSERWSSWSWSSLNPLSRSISKKPPTKCEDEYKKIKHDEADDLAPGIPTLAAILNKSFGLYRVFLPEANQILLRRIIEISKLVKELREHDANVITEDECKLYTFEIEDESDRARAKLLERIEKEIYDFYDFFEKFVNIKALAGPSERTHADLHNWMIYNRPLLEGEDDFIYHISDLVSARQRNEYSSQQGNRLDDLITTYLAGKPGSFIDRMFAQKDNTVKFGVTQYKDSRLAIGRVILSVVLTVSLLLAPIFILFLIDMPRVAMVSTVFGFVVLFTVVVALLAEGRPVEVLVGTAAYGAILAAFLGNLGGMNQCFVPTT</sequence>
<dbReference type="InterPro" id="IPR046529">
    <property type="entry name" value="DUF6594"/>
</dbReference>
<dbReference type="Pfam" id="PF20237">
    <property type="entry name" value="DUF6594"/>
    <property type="match status" value="1"/>
</dbReference>
<evidence type="ECO:0000256" key="2">
    <source>
        <dbReference type="SAM" id="Phobius"/>
    </source>
</evidence>
<name>A0A0C3HHG5_OIDMZ</name>
<dbReference type="HOGENOM" id="CLU_051118_3_4_1"/>
<keyword evidence="2" id="KW-0472">Membrane</keyword>
<keyword evidence="5" id="KW-1185">Reference proteome</keyword>
<keyword evidence="2" id="KW-0812">Transmembrane</keyword>
<feature type="transmembrane region" description="Helical" evidence="2">
    <location>
        <begin position="317"/>
        <end position="338"/>
    </location>
</feature>
<feature type="transmembrane region" description="Helical" evidence="2">
    <location>
        <begin position="344"/>
        <end position="364"/>
    </location>
</feature>
<evidence type="ECO:0000259" key="3">
    <source>
        <dbReference type="Pfam" id="PF20237"/>
    </source>
</evidence>